<dbReference type="PANTHER" id="PTHR37422:SF13">
    <property type="entry name" value="LIPOPOLYSACCHARIDE BIOSYNTHESIS PROTEIN PA4999-RELATED"/>
    <property type="match status" value="1"/>
</dbReference>
<dbReference type="Pfam" id="PF04932">
    <property type="entry name" value="Wzy_C"/>
    <property type="match status" value="1"/>
</dbReference>
<dbReference type="GO" id="GO:0016020">
    <property type="term" value="C:membrane"/>
    <property type="evidence" value="ECO:0007669"/>
    <property type="project" value="UniProtKB-SubCell"/>
</dbReference>
<evidence type="ECO:0000256" key="2">
    <source>
        <dbReference type="ARBA" id="ARBA00022692"/>
    </source>
</evidence>
<keyword evidence="2 5" id="KW-0812">Transmembrane</keyword>
<dbReference type="AlphaFoldDB" id="A0A0G2B979"/>
<evidence type="ECO:0000256" key="4">
    <source>
        <dbReference type="ARBA" id="ARBA00023136"/>
    </source>
</evidence>
<name>A0A0G2B979_9BACT</name>
<dbReference type="STRING" id="1619044.UY92_C0011G0041"/>
<accession>A0A0G2B979</accession>
<evidence type="ECO:0000256" key="1">
    <source>
        <dbReference type="ARBA" id="ARBA00004141"/>
    </source>
</evidence>
<evidence type="ECO:0000313" key="8">
    <source>
        <dbReference type="Proteomes" id="UP000033870"/>
    </source>
</evidence>
<evidence type="ECO:0000259" key="6">
    <source>
        <dbReference type="Pfam" id="PF04932"/>
    </source>
</evidence>
<gene>
    <name evidence="7" type="ORF">UY92_C0011G0041</name>
</gene>
<dbReference type="EMBL" id="LCRX01000011">
    <property type="protein sequence ID" value="KKW42019.1"/>
    <property type="molecule type" value="Genomic_DNA"/>
</dbReference>
<reference evidence="7 8" key="1">
    <citation type="journal article" date="2015" name="Nature">
        <title>rRNA introns, odd ribosomes, and small enigmatic genomes across a large radiation of phyla.</title>
        <authorList>
            <person name="Brown C.T."/>
            <person name="Hug L.A."/>
            <person name="Thomas B.C."/>
            <person name="Sharon I."/>
            <person name="Castelle C.J."/>
            <person name="Singh A."/>
            <person name="Wilkins M.J."/>
            <person name="Williams K.H."/>
            <person name="Banfield J.F."/>
        </authorList>
    </citation>
    <scope>NUCLEOTIDE SEQUENCE [LARGE SCALE GENOMIC DNA]</scope>
</reference>
<comment type="caution">
    <text evidence="7">The sequence shown here is derived from an EMBL/GenBank/DDBJ whole genome shotgun (WGS) entry which is preliminary data.</text>
</comment>
<sequence>MLSLSMRPGRLQTLWRVLYALGSLVLVLNFSRGYFLGLIAGALILKYRHRLLPWLKETALAALVLVGILAALNGVASRGQSFGLEILGFRFASIVEPNIETSAATRLRLLRPIRQLIAERPLTGHGFGASLTYTDPVTYESVTTRQFDWGYLELAAELGLIGTGWYLALIALIVYEITKKIRRSVPAPDWHIGLLSALASLLVITVTAPALTHVFGIVFLALTIAAVTKPENLVGDAHALSERVLGARRPV</sequence>
<comment type="subcellular location">
    <subcellularLocation>
        <location evidence="1">Membrane</location>
        <topology evidence="1">Multi-pass membrane protein</topology>
    </subcellularLocation>
</comment>
<dbReference type="PANTHER" id="PTHR37422">
    <property type="entry name" value="TEICHURONIC ACID BIOSYNTHESIS PROTEIN TUAE"/>
    <property type="match status" value="1"/>
</dbReference>
<keyword evidence="4 5" id="KW-0472">Membrane</keyword>
<dbReference type="InterPro" id="IPR051533">
    <property type="entry name" value="WaaL-like"/>
</dbReference>
<evidence type="ECO:0000256" key="3">
    <source>
        <dbReference type="ARBA" id="ARBA00022989"/>
    </source>
</evidence>
<dbReference type="Proteomes" id="UP000033870">
    <property type="component" value="Unassembled WGS sequence"/>
</dbReference>
<dbReference type="InterPro" id="IPR007016">
    <property type="entry name" value="O-antigen_ligase-rel_domated"/>
</dbReference>
<proteinExistence type="predicted"/>
<evidence type="ECO:0000256" key="5">
    <source>
        <dbReference type="SAM" id="Phobius"/>
    </source>
</evidence>
<protein>
    <recommendedName>
        <fullName evidence="6">O-antigen ligase-related domain-containing protein</fullName>
    </recommendedName>
</protein>
<keyword evidence="3 5" id="KW-1133">Transmembrane helix</keyword>
<organism evidence="7 8">
    <name type="scientific">Candidatus Magasanikbacteria bacterium GW2011_GWA2_56_11</name>
    <dbReference type="NCBI Taxonomy" id="1619044"/>
    <lineage>
        <taxon>Bacteria</taxon>
        <taxon>Candidatus Magasanikiibacteriota</taxon>
    </lineage>
</organism>
<feature type="transmembrane region" description="Helical" evidence="5">
    <location>
        <begin position="20"/>
        <end position="45"/>
    </location>
</feature>
<feature type="transmembrane region" description="Helical" evidence="5">
    <location>
        <begin position="154"/>
        <end position="175"/>
    </location>
</feature>
<feature type="domain" description="O-antigen ligase-related" evidence="6">
    <location>
        <begin position="19"/>
        <end position="163"/>
    </location>
</feature>
<feature type="transmembrane region" description="Helical" evidence="5">
    <location>
        <begin position="57"/>
        <end position="76"/>
    </location>
</feature>
<evidence type="ECO:0000313" key="7">
    <source>
        <dbReference type="EMBL" id="KKW42019.1"/>
    </source>
</evidence>